<evidence type="ECO:0000256" key="2">
    <source>
        <dbReference type="ARBA" id="ARBA00006448"/>
    </source>
</evidence>
<keyword evidence="5 7" id="KW-1133">Transmembrane helix</keyword>
<dbReference type="InterPro" id="IPR007353">
    <property type="entry name" value="DUF421"/>
</dbReference>
<comment type="subcellular location">
    <subcellularLocation>
        <location evidence="1">Cell membrane</location>
        <topology evidence="1">Multi-pass membrane protein</topology>
    </subcellularLocation>
</comment>
<sequence>MLICLIRTVILYFLLIAVIRLMGKRQLGEMGPLEFVVAILIADLASVPMQDLAIPLLSGIIPILIILAAELLLSVVCYHIPGLRRIFSGKPVILMEDGTLLQKNLKKTRITPDELTELLREKNVVDLTTVKYAILETNGQISALLYPEYEPPTAKDLTATAAPLSFPVTIISSGRLLRKNLPIAGRSEQWVHGVLSAHGCTVEEVYLLTVTPDGTLYLSIKEK</sequence>
<accession>A0A9D1A900</accession>
<evidence type="ECO:0000256" key="3">
    <source>
        <dbReference type="ARBA" id="ARBA00022475"/>
    </source>
</evidence>
<reference evidence="9" key="2">
    <citation type="journal article" date="2021" name="PeerJ">
        <title>Extensive microbial diversity within the chicken gut microbiome revealed by metagenomics and culture.</title>
        <authorList>
            <person name="Gilroy R."/>
            <person name="Ravi A."/>
            <person name="Getino M."/>
            <person name="Pursley I."/>
            <person name="Horton D.L."/>
            <person name="Alikhan N.F."/>
            <person name="Baker D."/>
            <person name="Gharbi K."/>
            <person name="Hall N."/>
            <person name="Watson M."/>
            <person name="Adriaenssens E.M."/>
            <person name="Foster-Nyarko E."/>
            <person name="Jarju S."/>
            <person name="Secka A."/>
            <person name="Antonio M."/>
            <person name="Oren A."/>
            <person name="Chaudhuri R.R."/>
            <person name="La Ragione R."/>
            <person name="Hildebrand F."/>
            <person name="Pallen M.J."/>
        </authorList>
    </citation>
    <scope>NUCLEOTIDE SEQUENCE</scope>
    <source>
        <strain evidence="9">ChiHjej9B8-7071</strain>
    </source>
</reference>
<keyword evidence="6 7" id="KW-0472">Membrane</keyword>
<evidence type="ECO:0000313" key="10">
    <source>
        <dbReference type="Proteomes" id="UP000824258"/>
    </source>
</evidence>
<comment type="similarity">
    <text evidence="2">Belongs to the UPF0702 family.</text>
</comment>
<organism evidence="9 10">
    <name type="scientific">Candidatus Avoscillospira stercoripullorum</name>
    <dbReference type="NCBI Taxonomy" id="2840709"/>
    <lineage>
        <taxon>Bacteria</taxon>
        <taxon>Bacillati</taxon>
        <taxon>Bacillota</taxon>
        <taxon>Clostridia</taxon>
        <taxon>Eubacteriales</taxon>
        <taxon>Oscillospiraceae</taxon>
        <taxon>Oscillospiraceae incertae sedis</taxon>
        <taxon>Candidatus Avoscillospira</taxon>
    </lineage>
</organism>
<reference evidence="9" key="1">
    <citation type="submission" date="2020-10" db="EMBL/GenBank/DDBJ databases">
        <authorList>
            <person name="Gilroy R."/>
        </authorList>
    </citation>
    <scope>NUCLEOTIDE SEQUENCE</scope>
    <source>
        <strain evidence="9">ChiHjej9B8-7071</strain>
    </source>
</reference>
<dbReference type="AlphaFoldDB" id="A0A9D1A900"/>
<name>A0A9D1A900_9FIRM</name>
<comment type="caution">
    <text evidence="9">The sequence shown here is derived from an EMBL/GenBank/DDBJ whole genome shotgun (WGS) entry which is preliminary data.</text>
</comment>
<dbReference type="Pfam" id="PF04239">
    <property type="entry name" value="DUF421"/>
    <property type="match status" value="1"/>
</dbReference>
<dbReference type="GO" id="GO:0005886">
    <property type="term" value="C:plasma membrane"/>
    <property type="evidence" value="ECO:0007669"/>
    <property type="project" value="UniProtKB-SubCell"/>
</dbReference>
<gene>
    <name evidence="9" type="ORF">IAA70_07095</name>
</gene>
<feature type="transmembrane region" description="Helical" evidence="7">
    <location>
        <begin position="6"/>
        <end position="23"/>
    </location>
</feature>
<feature type="domain" description="YetF C-terminal" evidence="8">
    <location>
        <begin position="81"/>
        <end position="210"/>
    </location>
</feature>
<feature type="transmembrane region" description="Helical" evidence="7">
    <location>
        <begin position="60"/>
        <end position="80"/>
    </location>
</feature>
<evidence type="ECO:0000256" key="4">
    <source>
        <dbReference type="ARBA" id="ARBA00022692"/>
    </source>
</evidence>
<evidence type="ECO:0000259" key="8">
    <source>
        <dbReference type="Pfam" id="PF04239"/>
    </source>
</evidence>
<dbReference type="PANTHER" id="PTHR34582:SF6">
    <property type="entry name" value="UPF0702 TRANSMEMBRANE PROTEIN YCAP"/>
    <property type="match status" value="1"/>
</dbReference>
<evidence type="ECO:0000256" key="1">
    <source>
        <dbReference type="ARBA" id="ARBA00004651"/>
    </source>
</evidence>
<dbReference type="Proteomes" id="UP000824258">
    <property type="component" value="Unassembled WGS sequence"/>
</dbReference>
<proteinExistence type="inferred from homology"/>
<dbReference type="EMBL" id="DVGD01000231">
    <property type="protein sequence ID" value="HIR10153.1"/>
    <property type="molecule type" value="Genomic_DNA"/>
</dbReference>
<evidence type="ECO:0000256" key="7">
    <source>
        <dbReference type="SAM" id="Phobius"/>
    </source>
</evidence>
<evidence type="ECO:0000256" key="5">
    <source>
        <dbReference type="ARBA" id="ARBA00022989"/>
    </source>
</evidence>
<dbReference type="PANTHER" id="PTHR34582">
    <property type="entry name" value="UPF0702 TRANSMEMBRANE PROTEIN YCAP"/>
    <property type="match status" value="1"/>
</dbReference>
<dbReference type="Gene3D" id="3.30.240.20">
    <property type="entry name" value="bsu07140 like domains"/>
    <property type="match status" value="2"/>
</dbReference>
<dbReference type="InterPro" id="IPR023090">
    <property type="entry name" value="UPF0702_alpha/beta_dom_sf"/>
</dbReference>
<protein>
    <submittedName>
        <fullName evidence="9">DUF421 domain-containing protein</fullName>
    </submittedName>
</protein>
<evidence type="ECO:0000256" key="6">
    <source>
        <dbReference type="ARBA" id="ARBA00023136"/>
    </source>
</evidence>
<keyword evidence="4 7" id="KW-0812">Transmembrane</keyword>
<evidence type="ECO:0000313" key="9">
    <source>
        <dbReference type="EMBL" id="HIR10153.1"/>
    </source>
</evidence>
<keyword evidence="3" id="KW-1003">Cell membrane</keyword>